<proteinExistence type="predicted"/>
<feature type="compositionally biased region" description="Basic and acidic residues" evidence="1">
    <location>
        <begin position="157"/>
        <end position="167"/>
    </location>
</feature>
<keyword evidence="3" id="KW-1185">Reference proteome</keyword>
<feature type="non-terminal residue" evidence="2">
    <location>
        <position position="204"/>
    </location>
</feature>
<dbReference type="AlphaFoldDB" id="A0ABD0K048"/>
<sequence length="204" mass="21983">MNYLFTNSTSARSSSRGMKKRGKSAPGTMKMKAAGTQFSETDMNWALESHQSEPLTVQTWTQTNTEPVNVQTGTQTPETLHMNDHRARSSYGPSGASSQAGLVSTPCDNFIMKKRSLLMSTPSQPSGGSSFLLPPNTENGDADSSINPVSQLSSDLTRGRTDDKGSKPDPVTDYTLLGVCNQIQTLLHKDLLQPVIGYNGRPTG</sequence>
<gene>
    <name evidence="2" type="ORF">BaRGS_00028136</name>
</gene>
<dbReference type="EMBL" id="JACVVK020000277">
    <property type="protein sequence ID" value="KAK7480664.1"/>
    <property type="molecule type" value="Genomic_DNA"/>
</dbReference>
<evidence type="ECO:0000313" key="3">
    <source>
        <dbReference type="Proteomes" id="UP001519460"/>
    </source>
</evidence>
<feature type="compositionally biased region" description="Polar residues" evidence="1">
    <location>
        <begin position="119"/>
        <end position="129"/>
    </location>
</feature>
<feature type="region of interest" description="Disordered" evidence="1">
    <location>
        <begin position="119"/>
        <end position="174"/>
    </location>
</feature>
<organism evidence="2 3">
    <name type="scientific">Batillaria attramentaria</name>
    <dbReference type="NCBI Taxonomy" id="370345"/>
    <lineage>
        <taxon>Eukaryota</taxon>
        <taxon>Metazoa</taxon>
        <taxon>Spiralia</taxon>
        <taxon>Lophotrochozoa</taxon>
        <taxon>Mollusca</taxon>
        <taxon>Gastropoda</taxon>
        <taxon>Caenogastropoda</taxon>
        <taxon>Sorbeoconcha</taxon>
        <taxon>Cerithioidea</taxon>
        <taxon>Batillariidae</taxon>
        <taxon>Batillaria</taxon>
    </lineage>
</organism>
<feature type="compositionally biased region" description="Polar residues" evidence="1">
    <location>
        <begin position="136"/>
        <end position="156"/>
    </location>
</feature>
<feature type="region of interest" description="Disordered" evidence="1">
    <location>
        <begin position="1"/>
        <end position="30"/>
    </location>
</feature>
<accession>A0ABD0K048</accession>
<comment type="caution">
    <text evidence="2">The sequence shown here is derived from an EMBL/GenBank/DDBJ whole genome shotgun (WGS) entry which is preliminary data.</text>
</comment>
<dbReference type="Proteomes" id="UP001519460">
    <property type="component" value="Unassembled WGS sequence"/>
</dbReference>
<reference evidence="2 3" key="1">
    <citation type="journal article" date="2023" name="Sci. Data">
        <title>Genome assembly of the Korean intertidal mud-creeper Batillaria attramentaria.</title>
        <authorList>
            <person name="Patra A.K."/>
            <person name="Ho P.T."/>
            <person name="Jun S."/>
            <person name="Lee S.J."/>
            <person name="Kim Y."/>
            <person name="Won Y.J."/>
        </authorList>
    </citation>
    <scope>NUCLEOTIDE SEQUENCE [LARGE SCALE GENOMIC DNA]</scope>
    <source>
        <strain evidence="2">Wonlab-2016</strain>
    </source>
</reference>
<evidence type="ECO:0000256" key="1">
    <source>
        <dbReference type="SAM" id="MobiDB-lite"/>
    </source>
</evidence>
<evidence type="ECO:0000313" key="2">
    <source>
        <dbReference type="EMBL" id="KAK7480664.1"/>
    </source>
</evidence>
<name>A0ABD0K048_9CAEN</name>
<protein>
    <submittedName>
        <fullName evidence="2">Uncharacterized protein</fullName>
    </submittedName>
</protein>